<protein>
    <submittedName>
        <fullName evidence="2">Uncharacterized protein</fullName>
    </submittedName>
</protein>
<feature type="region of interest" description="Disordered" evidence="1">
    <location>
        <begin position="1"/>
        <end position="31"/>
    </location>
</feature>
<gene>
    <name evidence="2" type="ORF">RCO7_03624</name>
</gene>
<proteinExistence type="predicted"/>
<evidence type="ECO:0000256" key="1">
    <source>
        <dbReference type="SAM" id="MobiDB-lite"/>
    </source>
</evidence>
<comment type="caution">
    <text evidence="2">The sequence shown here is derived from an EMBL/GenBank/DDBJ whole genome shotgun (WGS) entry which is preliminary data.</text>
</comment>
<accession>A0A1E1LSD0</accession>
<dbReference type="EMBL" id="FJUW01000076">
    <property type="protein sequence ID" value="CZT12779.1"/>
    <property type="molecule type" value="Genomic_DNA"/>
</dbReference>
<feature type="compositionally biased region" description="Basic residues" evidence="1">
    <location>
        <begin position="1"/>
        <end position="10"/>
    </location>
</feature>
<name>A0A1E1LSD0_9HELO</name>
<dbReference type="Proteomes" id="UP000178129">
    <property type="component" value="Unassembled WGS sequence"/>
</dbReference>
<reference evidence="3" key="1">
    <citation type="submission" date="2016-03" db="EMBL/GenBank/DDBJ databases">
        <authorList>
            <person name="Ploux O."/>
        </authorList>
    </citation>
    <scope>NUCLEOTIDE SEQUENCE [LARGE SCALE GENOMIC DNA]</scope>
    <source>
        <strain evidence="3">UK7</strain>
    </source>
</reference>
<sequence length="218" mass="25383">MHRPSQHHRTSPPEGSDPKEDKSLKLKPEYPLNEPGYYDTAISPSLQAVRDEYEKTFADIDYTSVEAATQCRTLKKKMAVEYLDMITTAIETFHARTRCTRCKQTPISLQYWEMNHSLPRGAWYQWKDLNTKMMEQRPELLEEADWIEFIGKMRWIEMWYLEDNTASVECGINSWNGTMAPVSLPGPDESADQTAVTVPKLYRPLPYCRIHRPYGKSI</sequence>
<organism evidence="2 3">
    <name type="scientific">Rhynchosporium graminicola</name>
    <dbReference type="NCBI Taxonomy" id="2792576"/>
    <lineage>
        <taxon>Eukaryota</taxon>
        <taxon>Fungi</taxon>
        <taxon>Dikarya</taxon>
        <taxon>Ascomycota</taxon>
        <taxon>Pezizomycotina</taxon>
        <taxon>Leotiomycetes</taxon>
        <taxon>Helotiales</taxon>
        <taxon>Ploettnerulaceae</taxon>
        <taxon>Rhynchosporium</taxon>
    </lineage>
</organism>
<evidence type="ECO:0000313" key="2">
    <source>
        <dbReference type="EMBL" id="CZT12779.1"/>
    </source>
</evidence>
<feature type="compositionally biased region" description="Basic and acidic residues" evidence="1">
    <location>
        <begin position="16"/>
        <end position="28"/>
    </location>
</feature>
<dbReference type="InParanoid" id="A0A1E1LSD0"/>
<dbReference type="AlphaFoldDB" id="A0A1E1LSD0"/>
<evidence type="ECO:0000313" key="3">
    <source>
        <dbReference type="Proteomes" id="UP000178129"/>
    </source>
</evidence>
<keyword evidence="3" id="KW-1185">Reference proteome</keyword>